<feature type="transmembrane region" description="Helical" evidence="6">
    <location>
        <begin position="206"/>
        <end position="227"/>
    </location>
</feature>
<dbReference type="PANTHER" id="PTHR31272:SF4">
    <property type="entry name" value="CYTOCHROME C-TYPE BIOGENESIS PROTEIN HI_1454-RELATED"/>
    <property type="match status" value="1"/>
</dbReference>
<gene>
    <name evidence="8" type="ORF">C1I64_12500</name>
</gene>
<feature type="transmembrane region" description="Helical" evidence="6">
    <location>
        <begin position="166"/>
        <end position="194"/>
    </location>
</feature>
<evidence type="ECO:0000256" key="2">
    <source>
        <dbReference type="ARBA" id="ARBA00006143"/>
    </source>
</evidence>
<evidence type="ECO:0000313" key="9">
    <source>
        <dbReference type="Proteomes" id="UP000285317"/>
    </source>
</evidence>
<organism evidence="8 9">
    <name type="scientific">Rathayibacter festucae DSM 15932</name>
    <dbReference type="NCBI Taxonomy" id="1328866"/>
    <lineage>
        <taxon>Bacteria</taxon>
        <taxon>Bacillati</taxon>
        <taxon>Actinomycetota</taxon>
        <taxon>Actinomycetes</taxon>
        <taxon>Micrococcales</taxon>
        <taxon>Microbacteriaceae</taxon>
        <taxon>Rathayibacter</taxon>
    </lineage>
</organism>
<dbReference type="KEGG" id="rfs:C1I64_12500"/>
<comment type="similarity">
    <text evidence="2">Belongs to the DsbD family.</text>
</comment>
<keyword evidence="5 6" id="KW-0472">Membrane</keyword>
<dbReference type="InterPro" id="IPR051790">
    <property type="entry name" value="Cytochrome_c-biogenesis_DsbD"/>
</dbReference>
<dbReference type="EMBL" id="CP028137">
    <property type="protein sequence ID" value="AZZ52780.1"/>
    <property type="molecule type" value="Genomic_DNA"/>
</dbReference>
<evidence type="ECO:0000313" key="8">
    <source>
        <dbReference type="EMBL" id="AZZ52780.1"/>
    </source>
</evidence>
<dbReference type="Pfam" id="PF02683">
    <property type="entry name" value="DsbD_TM"/>
    <property type="match status" value="1"/>
</dbReference>
<comment type="subcellular location">
    <subcellularLocation>
        <location evidence="1">Membrane</location>
        <topology evidence="1">Multi-pass membrane protein</topology>
    </subcellularLocation>
</comment>
<sequence length="246" mass="25877">MSEVVISGQLLLAVPIALLAGLVSFASPCVLPLVPGYLAYVGGFTDADERAARGRRRIVLGVLLFVLGFSLVFVLFGVAAGSIGFWLRAYADVITRVLGVFVIAMGLVFIGQLSVLQRTIRPGFRPATGLIGAPLLGIVFGVGWTPCLGPTLTSILALSYGAGSPWRGALLTVVYCLGLGIPFLLVAFGFSWVTTTLAFVKRHIRVINIAGGVALVLIGVLMVTGLWNTLVYGALFEVINGFQPAL</sequence>
<feature type="transmembrane region" description="Helical" evidence="6">
    <location>
        <begin position="93"/>
        <end position="115"/>
    </location>
</feature>
<keyword evidence="3 6" id="KW-0812">Transmembrane</keyword>
<evidence type="ECO:0000256" key="5">
    <source>
        <dbReference type="ARBA" id="ARBA00023136"/>
    </source>
</evidence>
<feature type="transmembrane region" description="Helical" evidence="6">
    <location>
        <begin position="12"/>
        <end position="38"/>
    </location>
</feature>
<accession>A0A3T0T2M1</accession>
<evidence type="ECO:0000256" key="3">
    <source>
        <dbReference type="ARBA" id="ARBA00022692"/>
    </source>
</evidence>
<dbReference type="Proteomes" id="UP000285317">
    <property type="component" value="Chromosome"/>
</dbReference>
<dbReference type="RefSeq" id="WP_123446603.1">
    <property type="nucleotide sequence ID" value="NZ_CP028137.1"/>
</dbReference>
<dbReference type="AlphaFoldDB" id="A0A3T0T2M1"/>
<evidence type="ECO:0000256" key="6">
    <source>
        <dbReference type="SAM" id="Phobius"/>
    </source>
</evidence>
<feature type="transmembrane region" description="Helical" evidence="6">
    <location>
        <begin position="127"/>
        <end position="146"/>
    </location>
</feature>
<dbReference type="PANTHER" id="PTHR31272">
    <property type="entry name" value="CYTOCHROME C-TYPE BIOGENESIS PROTEIN HI_1454-RELATED"/>
    <property type="match status" value="1"/>
</dbReference>
<name>A0A3T0T2M1_9MICO</name>
<feature type="domain" description="Cytochrome C biogenesis protein transmembrane" evidence="7">
    <location>
        <begin position="11"/>
        <end position="191"/>
    </location>
</feature>
<protein>
    <submittedName>
        <fullName evidence="8">Cytochrome C biogenesis protein</fullName>
    </submittedName>
</protein>
<dbReference type="GO" id="GO:0016020">
    <property type="term" value="C:membrane"/>
    <property type="evidence" value="ECO:0007669"/>
    <property type="project" value="UniProtKB-SubCell"/>
</dbReference>
<reference evidence="8 9" key="1">
    <citation type="submission" date="2018-03" db="EMBL/GenBank/DDBJ databases">
        <title>Bacteriophage NCPPB3778 and a type I-E CRISPR drive the evolution of the US Biological Select Agent, Rathayibacter toxicus.</title>
        <authorList>
            <person name="Davis E.W.II."/>
            <person name="Tabima J.F."/>
            <person name="Weisberg A.J."/>
            <person name="Dantas Lopes L."/>
            <person name="Wiseman M.S."/>
            <person name="Wiseman M.S."/>
            <person name="Pupko T."/>
            <person name="Belcher M.S."/>
            <person name="Sechler A.J."/>
            <person name="Tancos M.A."/>
            <person name="Schroeder B.K."/>
            <person name="Murray T.D."/>
            <person name="Luster D.G."/>
            <person name="Schneider W.L."/>
            <person name="Rogers E."/>
            <person name="Andreote F.D."/>
            <person name="Grunwald N.J."/>
            <person name="Putnam M.L."/>
            <person name="Chang J.H."/>
        </authorList>
    </citation>
    <scope>NUCLEOTIDE SEQUENCE [LARGE SCALE GENOMIC DNA]</scope>
    <source>
        <strain evidence="8 9">DSM 15932</strain>
    </source>
</reference>
<dbReference type="GO" id="GO:0017004">
    <property type="term" value="P:cytochrome complex assembly"/>
    <property type="evidence" value="ECO:0007669"/>
    <property type="project" value="InterPro"/>
</dbReference>
<dbReference type="InterPro" id="IPR003834">
    <property type="entry name" value="Cyt_c_assmbl_TM_dom"/>
</dbReference>
<feature type="transmembrane region" description="Helical" evidence="6">
    <location>
        <begin position="58"/>
        <end position="87"/>
    </location>
</feature>
<keyword evidence="4 6" id="KW-1133">Transmembrane helix</keyword>
<evidence type="ECO:0000256" key="4">
    <source>
        <dbReference type="ARBA" id="ARBA00022989"/>
    </source>
</evidence>
<proteinExistence type="inferred from homology"/>
<evidence type="ECO:0000256" key="1">
    <source>
        <dbReference type="ARBA" id="ARBA00004141"/>
    </source>
</evidence>
<evidence type="ECO:0000259" key="7">
    <source>
        <dbReference type="Pfam" id="PF02683"/>
    </source>
</evidence>